<keyword evidence="1" id="KW-0812">Transmembrane</keyword>
<keyword evidence="1" id="KW-0472">Membrane</keyword>
<dbReference type="KEGG" id="daa:AKL17_2137"/>
<gene>
    <name evidence="2" type="ORF">AKL17_2137</name>
</gene>
<keyword evidence="1" id="KW-1133">Transmembrane helix</keyword>
<dbReference type="Proteomes" id="UP000076128">
    <property type="component" value="Chromosome"/>
</dbReference>
<organism evidence="2 3">
    <name type="scientific">Frigidibacter mobilis</name>
    <dbReference type="NCBI Taxonomy" id="1335048"/>
    <lineage>
        <taxon>Bacteria</taxon>
        <taxon>Pseudomonadati</taxon>
        <taxon>Pseudomonadota</taxon>
        <taxon>Alphaproteobacteria</taxon>
        <taxon>Rhodobacterales</taxon>
        <taxon>Paracoccaceae</taxon>
        <taxon>Frigidibacter</taxon>
    </lineage>
</organism>
<accession>A0A165SM96</accession>
<evidence type="ECO:0000256" key="1">
    <source>
        <dbReference type="SAM" id="Phobius"/>
    </source>
</evidence>
<dbReference type="SUPFAM" id="SSF103473">
    <property type="entry name" value="MFS general substrate transporter"/>
    <property type="match status" value="1"/>
</dbReference>
<dbReference type="AlphaFoldDB" id="A0A165SM96"/>
<dbReference type="InterPro" id="IPR036259">
    <property type="entry name" value="MFS_trans_sf"/>
</dbReference>
<dbReference type="PATRIC" id="fig|1335048.3.peg.2230"/>
<dbReference type="STRING" id="1335048.AKL17_2137"/>
<evidence type="ECO:0000313" key="2">
    <source>
        <dbReference type="EMBL" id="AMY69383.1"/>
    </source>
</evidence>
<feature type="transmembrane region" description="Helical" evidence="1">
    <location>
        <begin position="38"/>
        <end position="60"/>
    </location>
</feature>
<name>A0A165SM96_9RHOB</name>
<keyword evidence="3" id="KW-1185">Reference proteome</keyword>
<reference evidence="2 3" key="1">
    <citation type="submission" date="2015-09" db="EMBL/GenBank/DDBJ databases">
        <title>Complete genome sequence of Defluviimonas alba cai42t isolated from an oilfield in Xinjiang.</title>
        <authorList>
            <person name="Geng S."/>
            <person name="Pan X."/>
            <person name="Wu X."/>
        </authorList>
    </citation>
    <scope>NUCLEOTIDE SEQUENCE [LARGE SCALE GENOMIC DNA]</scope>
    <source>
        <strain evidence="3">cai42</strain>
    </source>
</reference>
<dbReference type="EMBL" id="CP012661">
    <property type="protein sequence ID" value="AMY69383.1"/>
    <property type="molecule type" value="Genomic_DNA"/>
</dbReference>
<sequence length="72" mass="6631">MQAASGAPGLASSINIGAFNLGNATGAAVGGAVIGAGLGYAAVPVAGGLLAAAGLGLVWLGRRPARQLTCAA</sequence>
<evidence type="ECO:0000313" key="3">
    <source>
        <dbReference type="Proteomes" id="UP000076128"/>
    </source>
</evidence>
<protein>
    <submittedName>
        <fullName evidence="2">Major facilitator superfamily MFS 1</fullName>
    </submittedName>
</protein>
<proteinExistence type="predicted"/>